<accession>A0ABD0LPH1</accession>
<comment type="caution">
    <text evidence="2">The sequence shown here is derived from an EMBL/GenBank/DDBJ whole genome shotgun (WGS) entry which is preliminary data.</text>
</comment>
<dbReference type="Proteomes" id="UP001519460">
    <property type="component" value="Unassembled WGS sequence"/>
</dbReference>
<feature type="compositionally biased region" description="Polar residues" evidence="1">
    <location>
        <begin position="18"/>
        <end position="31"/>
    </location>
</feature>
<evidence type="ECO:0000313" key="2">
    <source>
        <dbReference type="EMBL" id="KAK7500919.1"/>
    </source>
</evidence>
<organism evidence="2 3">
    <name type="scientific">Batillaria attramentaria</name>
    <dbReference type="NCBI Taxonomy" id="370345"/>
    <lineage>
        <taxon>Eukaryota</taxon>
        <taxon>Metazoa</taxon>
        <taxon>Spiralia</taxon>
        <taxon>Lophotrochozoa</taxon>
        <taxon>Mollusca</taxon>
        <taxon>Gastropoda</taxon>
        <taxon>Caenogastropoda</taxon>
        <taxon>Sorbeoconcha</taxon>
        <taxon>Cerithioidea</taxon>
        <taxon>Batillariidae</taxon>
        <taxon>Batillaria</taxon>
    </lineage>
</organism>
<evidence type="ECO:0008006" key="4">
    <source>
        <dbReference type="Google" id="ProtNLM"/>
    </source>
</evidence>
<gene>
    <name evidence="2" type="ORF">BaRGS_00007799</name>
</gene>
<reference evidence="2 3" key="1">
    <citation type="journal article" date="2023" name="Sci. Data">
        <title>Genome assembly of the Korean intertidal mud-creeper Batillaria attramentaria.</title>
        <authorList>
            <person name="Patra A.K."/>
            <person name="Ho P.T."/>
            <person name="Jun S."/>
            <person name="Lee S.J."/>
            <person name="Kim Y."/>
            <person name="Won Y.J."/>
        </authorList>
    </citation>
    <scope>NUCLEOTIDE SEQUENCE [LARGE SCALE GENOMIC DNA]</scope>
    <source>
        <strain evidence="2">Wonlab-2016</strain>
    </source>
</reference>
<keyword evidence="3" id="KW-1185">Reference proteome</keyword>
<evidence type="ECO:0000313" key="3">
    <source>
        <dbReference type="Proteomes" id="UP001519460"/>
    </source>
</evidence>
<dbReference type="EMBL" id="JACVVK020000034">
    <property type="protein sequence ID" value="KAK7500919.1"/>
    <property type="molecule type" value="Genomic_DNA"/>
</dbReference>
<feature type="region of interest" description="Disordered" evidence="1">
    <location>
        <begin position="1"/>
        <end position="31"/>
    </location>
</feature>
<proteinExistence type="predicted"/>
<dbReference type="AlphaFoldDB" id="A0ABD0LPH1"/>
<name>A0ABD0LPH1_9CAEN</name>
<protein>
    <recommendedName>
        <fullName evidence="4">Reverse transcriptase Ty1/copia-type domain-containing protein</fullName>
    </recommendedName>
</protein>
<sequence>MHDVQSGFMNADIEKFNHGNQQPQCRQSTGKPYTGWVIRKKDSYFTPTPLVRSAELNIHLDQTPRKLVIFSAREMTRLVRGERHRASAAPVVEA</sequence>
<evidence type="ECO:0000256" key="1">
    <source>
        <dbReference type="SAM" id="MobiDB-lite"/>
    </source>
</evidence>